<reference evidence="4 5" key="1">
    <citation type="submission" date="2023-09" db="EMBL/GenBank/DDBJ databases">
        <authorList>
            <person name="Rey-Velasco X."/>
        </authorList>
    </citation>
    <scope>NUCLEOTIDE SEQUENCE [LARGE SCALE GENOMIC DNA]</scope>
    <source>
        <strain evidence="4 5">W332</strain>
    </source>
</reference>
<dbReference type="EMBL" id="JAVRIA010000003">
    <property type="protein sequence ID" value="MDT0558453.1"/>
    <property type="molecule type" value="Genomic_DNA"/>
</dbReference>
<evidence type="ECO:0000313" key="4">
    <source>
        <dbReference type="EMBL" id="MDT0558453.1"/>
    </source>
</evidence>
<dbReference type="RefSeq" id="WP_311427220.1">
    <property type="nucleotide sequence ID" value="NZ_JAVRIA010000003.1"/>
</dbReference>
<dbReference type="PROSITE" id="PS51257">
    <property type="entry name" value="PROKAR_LIPOPROTEIN"/>
    <property type="match status" value="1"/>
</dbReference>
<feature type="chain" id="PRO_5047101087" evidence="2">
    <location>
        <begin position="23"/>
        <end position="558"/>
    </location>
</feature>
<dbReference type="PROSITE" id="PS51762">
    <property type="entry name" value="GH16_2"/>
    <property type="match status" value="1"/>
</dbReference>
<evidence type="ECO:0000256" key="2">
    <source>
        <dbReference type="SAM" id="SignalP"/>
    </source>
</evidence>
<dbReference type="InterPro" id="IPR050546">
    <property type="entry name" value="Glycosyl_Hydrlase_16"/>
</dbReference>
<evidence type="ECO:0000313" key="5">
    <source>
        <dbReference type="Proteomes" id="UP001259492"/>
    </source>
</evidence>
<dbReference type="Pfam" id="PF00722">
    <property type="entry name" value="Glyco_hydro_16"/>
    <property type="match status" value="1"/>
</dbReference>
<feature type="signal peptide" evidence="2">
    <location>
        <begin position="1"/>
        <end position="22"/>
    </location>
</feature>
<protein>
    <submittedName>
        <fullName evidence="4">Family 16 glycosylhydrolase</fullName>
    </submittedName>
</protein>
<dbReference type="InterPro" id="IPR013320">
    <property type="entry name" value="ConA-like_dom_sf"/>
</dbReference>
<comment type="similarity">
    <text evidence="1">Belongs to the glycosyl hydrolase 16 family.</text>
</comment>
<dbReference type="InterPro" id="IPR000757">
    <property type="entry name" value="Beta-glucanase-like"/>
</dbReference>
<gene>
    <name evidence="4" type="ORF">RM697_07335</name>
</gene>
<sequence>MKKIKYVIGSFLAIAVLLTACQEDDASIGEITAPTNLVISAEIIGQDAANPNGDGSGFVTLRATADNALSYSFVFGDGLDGVAPSGEITHRYSIVGTNTYNVVVNAIGTGGISTTQTMSIDVFSSFDDQEAKDLLSGGAGNSKVWYLDAAVPGHLGVGPTVTSGDPAGQTSFYFPLYFSAQPFEKCGPAISDCLCDDEFTFSLDADNQLTMQLNNNAGTFFNAGHQAVIGENAGEDACFPFDTSWNSIVSLAPSDDLANIPDPDFPPVRGTVMNFSDDAFMGYYVSSSSYEIISITNSTLYVRTLDGLSSDLAWYHRFTTTPPDGGFETIYNDLVWSDEFDTNGAPNAANWTYDLGNGDNGWGNGEVQNYTNAPENVIVEDGLLKINALADGSGYTSARIKTEDIFEFTYGRVEVRAKLPASQGTWPAIWMLGEDYQTNTWPNCGEIDIMEQKGQDKNTVLATLHYPAVSPGTGNSASTNLPTAISQFHNYTVEWTPELITFLVDDTPYHSVPNTFDLPFESDFFLILNVAMGGTLGGDIDPAFTEDTMEVDYVRVYQ</sequence>
<dbReference type="SUPFAM" id="SSF49899">
    <property type="entry name" value="Concanavalin A-like lectins/glucanases"/>
    <property type="match status" value="1"/>
</dbReference>
<organism evidence="4 5">
    <name type="scientific">Microcosmobacter mediterraneus</name>
    <dbReference type="NCBI Taxonomy" id="3075607"/>
    <lineage>
        <taxon>Bacteria</taxon>
        <taxon>Pseudomonadati</taxon>
        <taxon>Bacteroidota</taxon>
        <taxon>Flavobacteriia</taxon>
        <taxon>Flavobacteriales</taxon>
        <taxon>Flavobacteriaceae</taxon>
        <taxon>Microcosmobacter</taxon>
    </lineage>
</organism>
<dbReference type="CDD" id="cd00146">
    <property type="entry name" value="PKD"/>
    <property type="match status" value="1"/>
</dbReference>
<evidence type="ECO:0000256" key="1">
    <source>
        <dbReference type="ARBA" id="ARBA00006865"/>
    </source>
</evidence>
<dbReference type="InterPro" id="IPR035986">
    <property type="entry name" value="PKD_dom_sf"/>
</dbReference>
<dbReference type="PANTHER" id="PTHR10963:SF55">
    <property type="entry name" value="GLYCOSIDE HYDROLASE FAMILY 16 PROTEIN"/>
    <property type="match status" value="1"/>
</dbReference>
<dbReference type="CDD" id="cd08023">
    <property type="entry name" value="GH16_laminarinase_like"/>
    <property type="match status" value="1"/>
</dbReference>
<dbReference type="Gene3D" id="2.60.120.200">
    <property type="match status" value="1"/>
</dbReference>
<feature type="domain" description="GH16" evidence="3">
    <location>
        <begin position="255"/>
        <end position="558"/>
    </location>
</feature>
<proteinExistence type="inferred from homology"/>
<evidence type="ECO:0000259" key="3">
    <source>
        <dbReference type="PROSITE" id="PS51762"/>
    </source>
</evidence>
<dbReference type="SUPFAM" id="SSF49299">
    <property type="entry name" value="PKD domain"/>
    <property type="match status" value="1"/>
</dbReference>
<comment type="caution">
    <text evidence="4">The sequence shown here is derived from an EMBL/GenBank/DDBJ whole genome shotgun (WGS) entry which is preliminary data.</text>
</comment>
<dbReference type="Proteomes" id="UP001259492">
    <property type="component" value="Unassembled WGS sequence"/>
</dbReference>
<accession>A0ABU2YJW8</accession>
<keyword evidence="5" id="KW-1185">Reference proteome</keyword>
<name>A0ABU2YJW8_9FLAO</name>
<dbReference type="PANTHER" id="PTHR10963">
    <property type="entry name" value="GLYCOSYL HYDROLASE-RELATED"/>
    <property type="match status" value="1"/>
</dbReference>
<keyword evidence="2" id="KW-0732">Signal</keyword>